<feature type="coiled-coil region" evidence="3">
    <location>
        <begin position="229"/>
        <end position="256"/>
    </location>
</feature>
<dbReference type="Proteomes" id="UP000036471">
    <property type="component" value="Unassembled WGS sequence"/>
</dbReference>
<dbReference type="PANTHER" id="PTHR32347:SF14">
    <property type="entry name" value="EFFLUX SYSTEM COMPONENT YKNX-RELATED"/>
    <property type="match status" value="1"/>
</dbReference>
<name>A0ABR5GYQ8_9HYPH</name>
<keyword evidence="5" id="KW-0812">Transmembrane</keyword>
<proteinExistence type="predicted"/>
<evidence type="ECO:0000256" key="2">
    <source>
        <dbReference type="ARBA" id="ARBA00023054"/>
    </source>
</evidence>
<dbReference type="PANTHER" id="PTHR32347">
    <property type="entry name" value="EFFLUX SYSTEM COMPONENT YKNX-RELATED"/>
    <property type="match status" value="1"/>
</dbReference>
<protein>
    <recommendedName>
        <fullName evidence="8">RND transporter</fullName>
    </recommendedName>
</protein>
<feature type="region of interest" description="Disordered" evidence="4">
    <location>
        <begin position="1"/>
        <end position="22"/>
    </location>
</feature>
<evidence type="ECO:0008006" key="8">
    <source>
        <dbReference type="Google" id="ProtNLM"/>
    </source>
</evidence>
<evidence type="ECO:0000313" key="7">
    <source>
        <dbReference type="Proteomes" id="UP000036471"/>
    </source>
</evidence>
<evidence type="ECO:0000256" key="1">
    <source>
        <dbReference type="ARBA" id="ARBA00004196"/>
    </source>
</evidence>
<dbReference type="EMBL" id="JTHG01000269">
    <property type="protein sequence ID" value="KMO15470.1"/>
    <property type="molecule type" value="Genomic_DNA"/>
</dbReference>
<feature type="transmembrane region" description="Helical" evidence="5">
    <location>
        <begin position="31"/>
        <end position="49"/>
    </location>
</feature>
<keyword evidence="7" id="KW-1185">Reference proteome</keyword>
<comment type="subcellular location">
    <subcellularLocation>
        <location evidence="1">Cell envelope</location>
    </subcellularLocation>
</comment>
<dbReference type="SUPFAM" id="SSF111369">
    <property type="entry name" value="HlyD-like secretion proteins"/>
    <property type="match status" value="1"/>
</dbReference>
<evidence type="ECO:0000256" key="5">
    <source>
        <dbReference type="SAM" id="Phobius"/>
    </source>
</evidence>
<accession>A0ABR5GYQ8</accession>
<dbReference type="Gene3D" id="2.40.30.170">
    <property type="match status" value="1"/>
</dbReference>
<sequence>MTDPASEAAPVAEPPAGIPAHAVTSRPSRRVAIVAGAGAVFGLAAVAWLRTAPPPERTPAAGVPAQERAVTVAPAAVASMITLIGTVGPGKTVAALAPFDGVLRERRAQLGALVRAGEVLVVMDAGEVESRLREAQATFLKASMAVDLLDRWSTSPDVIRARRAQETAEASLAVIERQVTETKRLLDRGIVSRNEYDGLVQQRDTQRNGATGSRLDLQTTLERASPDNRRLADLDLQNAKSRLADLQAQADGSTVRAPVEGIVTRPPAGNQGPQTPPTIEAGTRVTRGQALFSIADTATLVVTGRVDEVDVNRLRLGQTVLIGGDAFPGSSIPGRIIGISAEAEAGQSSGRTPSFEVRAAIPGNAGSDRGRIRIGMSARMQIEIASNPQAVIVPIDAVRDPMTNPTVQVRDPQGGEPRIRSVTLGSTHPQGIEILSGLKFGDVVVRP</sequence>
<dbReference type="Gene3D" id="2.40.420.20">
    <property type="match status" value="1"/>
</dbReference>
<keyword evidence="5" id="KW-0472">Membrane</keyword>
<keyword evidence="2 3" id="KW-0175">Coiled coil</keyword>
<feature type="compositionally biased region" description="Low complexity" evidence="4">
    <location>
        <begin position="1"/>
        <end position="11"/>
    </location>
</feature>
<dbReference type="InterPro" id="IPR050465">
    <property type="entry name" value="UPF0194_transport"/>
</dbReference>
<comment type="caution">
    <text evidence="6">The sequence shown here is derived from an EMBL/GenBank/DDBJ whole genome shotgun (WGS) entry which is preliminary data.</text>
</comment>
<reference evidence="6 7" key="1">
    <citation type="submission" date="2014-11" db="EMBL/GenBank/DDBJ databases">
        <title>Comparative genomics of Methylobacterium species.</title>
        <authorList>
            <person name="Chaudhry V."/>
            <person name="Patil P.B."/>
        </authorList>
    </citation>
    <scope>NUCLEOTIDE SEQUENCE [LARGE SCALE GENOMIC DNA]</scope>
    <source>
        <strain evidence="6 7">SE3.6</strain>
    </source>
</reference>
<organism evidence="6 7">
    <name type="scientific">Methylobacterium indicum</name>
    <dbReference type="NCBI Taxonomy" id="1775910"/>
    <lineage>
        <taxon>Bacteria</taxon>
        <taxon>Pseudomonadati</taxon>
        <taxon>Pseudomonadota</taxon>
        <taxon>Alphaproteobacteria</taxon>
        <taxon>Hyphomicrobiales</taxon>
        <taxon>Methylobacteriaceae</taxon>
        <taxon>Methylobacterium</taxon>
    </lineage>
</organism>
<evidence type="ECO:0000256" key="3">
    <source>
        <dbReference type="SAM" id="Coils"/>
    </source>
</evidence>
<keyword evidence="5" id="KW-1133">Transmembrane helix</keyword>
<evidence type="ECO:0000256" key="4">
    <source>
        <dbReference type="SAM" id="MobiDB-lite"/>
    </source>
</evidence>
<gene>
    <name evidence="6" type="ORF">QR79_24245</name>
</gene>
<evidence type="ECO:0000313" key="6">
    <source>
        <dbReference type="EMBL" id="KMO15470.1"/>
    </source>
</evidence>
<dbReference type="RefSeq" id="WP_048428112.1">
    <property type="nucleotide sequence ID" value="NZ_JTHF01000112.1"/>
</dbReference>